<dbReference type="Proteomes" id="UP000244959">
    <property type="component" value="Chromosome I"/>
</dbReference>
<reference evidence="4" key="3">
    <citation type="submission" date="2018-03" db="EMBL/GenBank/DDBJ databases">
        <authorList>
            <person name="Batty M. E."/>
            <person name="Batty M E."/>
        </authorList>
    </citation>
    <scope>NUCLEOTIDE SEQUENCE [LARGE SCALE GENOMIC DNA]</scope>
    <source>
        <strain evidence="4">Gilliam</strain>
    </source>
</reference>
<dbReference type="EMBL" id="LS398551">
    <property type="protein sequence ID" value="SPR08898.1"/>
    <property type="molecule type" value="Genomic_DNA"/>
</dbReference>
<reference evidence="2" key="2">
    <citation type="submission" date="2018-03" db="EMBL/GenBank/DDBJ databases">
        <authorList>
            <person name="Keele B.F."/>
        </authorList>
    </citation>
    <scope>NUCLEOTIDE SEQUENCE [LARGE SCALE GENOMIC DNA]</scope>
    <source>
        <strain evidence="2">Gilliam</strain>
    </source>
</reference>
<name>A0A0F3MFJ7_ORITS</name>
<organism evidence="1 3">
    <name type="scientific">Orientia tsutsugamushi str. Gilliam</name>
    <dbReference type="NCBI Taxonomy" id="1359184"/>
    <lineage>
        <taxon>Bacteria</taxon>
        <taxon>Pseudomonadati</taxon>
        <taxon>Pseudomonadota</taxon>
        <taxon>Alphaproteobacteria</taxon>
        <taxon>Rickettsiales</taxon>
        <taxon>Rickettsiaceae</taxon>
        <taxon>Rickettsieae</taxon>
        <taxon>Orientia</taxon>
    </lineage>
</organism>
<evidence type="ECO:0000313" key="2">
    <source>
        <dbReference type="EMBL" id="SPR08898.1"/>
    </source>
</evidence>
<evidence type="ECO:0000313" key="4">
    <source>
        <dbReference type="Proteomes" id="UP000244959"/>
    </source>
</evidence>
<evidence type="ECO:0000313" key="3">
    <source>
        <dbReference type="Proteomes" id="UP000033769"/>
    </source>
</evidence>
<gene>
    <name evidence="2" type="ORF">GILLIAM_01792</name>
    <name evidence="1" type="ORF">OTSGILL_0820</name>
</gene>
<dbReference type="PATRIC" id="fig|1359184.3.peg.3219"/>
<evidence type="ECO:0000313" key="1">
    <source>
        <dbReference type="EMBL" id="KJV53334.1"/>
    </source>
</evidence>
<dbReference type="EMBL" id="LANO01000009">
    <property type="protein sequence ID" value="KJV53334.1"/>
    <property type="molecule type" value="Genomic_DNA"/>
</dbReference>
<reference evidence="1 3" key="1">
    <citation type="submission" date="2015-02" db="EMBL/GenBank/DDBJ databases">
        <title>Genome Sequencing of Rickettsiales.</title>
        <authorList>
            <person name="Daugherty S.C."/>
            <person name="Su Q."/>
            <person name="Abolude K."/>
            <person name="Beier-Sexton M."/>
            <person name="Carlyon J.A."/>
            <person name="Carter R."/>
            <person name="Day N.P."/>
            <person name="Dumler S.J."/>
            <person name="Dyachenko V."/>
            <person name="Godinez A."/>
            <person name="Kurtti T.J."/>
            <person name="Lichay M."/>
            <person name="Mullins K.E."/>
            <person name="Ott S."/>
            <person name="Pappas-Brown V."/>
            <person name="Paris D.H."/>
            <person name="Patel P."/>
            <person name="Richards A.L."/>
            <person name="Sadzewicz L."/>
            <person name="Sears K."/>
            <person name="Seidman D."/>
            <person name="Sengamalay N."/>
            <person name="Stenos J."/>
            <person name="Tallon L.J."/>
            <person name="Vincent G."/>
            <person name="Fraser C.M."/>
            <person name="Munderloh U."/>
            <person name="Dunning-Hotopp J.C."/>
        </authorList>
    </citation>
    <scope>NUCLEOTIDE SEQUENCE [LARGE SCALE GENOMIC DNA]</scope>
    <source>
        <strain evidence="1 3">Gilliam</strain>
    </source>
</reference>
<protein>
    <submittedName>
        <fullName evidence="1">Uncharacterized protein</fullName>
    </submittedName>
</protein>
<dbReference type="RefSeq" id="WP_047220437.1">
    <property type="nucleotide sequence ID" value="NZ_LS398551.1"/>
</dbReference>
<proteinExistence type="predicted"/>
<sequence length="464" mass="54113">MLVISTLIDELKDIEKYTDILDDNILTTDQYIQQIIDILNINKIKLDSEYNTSSKLLNNLITNVGIDEQNKTFELSDKEINDLIDEIVGSNNGNYLVIKIIDYVTDLINIRNEVIKFIKKYKIAEAQHLITFQLKNDNLSDFIRKMQVMHIGLKYAVKNQDPELFKFFIQNSHEHIKYITYFNNHHNDIIRLENIIVCWTLQHIVEATNTYSLSNVYAAKMLDDMFSVFSSLNFDFDPCITRCKLRFDTDKTLVNALNIVINSNKVVPTLELLKIYNGDNTKLKVFNNNIISVEIMLLLKINDFVNYQCCNSSILQEMFSFESSINLLQHKLPHKEFYELKAAADSVKASKQIDLQKLQTIKLDNICDDDSSINNESYDYAKLFKKLLFRSNSYKLQKCERSNHQEVIVRQSGYVPTHEKKDNYYSEKQLLHEVTLECHYDDNITFDVDSISIGNDIQYTTITL</sequence>
<keyword evidence="4" id="KW-1185">Reference proteome</keyword>
<dbReference type="Proteomes" id="UP000033769">
    <property type="component" value="Unassembled WGS sequence"/>
</dbReference>
<dbReference type="AlphaFoldDB" id="A0A0F3MFJ7"/>
<accession>A0A0F3MFJ7</accession>